<evidence type="ECO:0000256" key="6">
    <source>
        <dbReference type="ARBA" id="ARBA00023211"/>
    </source>
</evidence>
<dbReference type="SUPFAM" id="SSF53187">
    <property type="entry name" value="Zn-dependent exopeptidases"/>
    <property type="match status" value="1"/>
</dbReference>
<dbReference type="Gene3D" id="3.30.70.360">
    <property type="match status" value="1"/>
</dbReference>
<dbReference type="InterPro" id="IPR036264">
    <property type="entry name" value="Bact_exopeptidase_dim_dom"/>
</dbReference>
<reference evidence="7 8" key="1">
    <citation type="submission" date="2019-09" db="EMBL/GenBank/DDBJ databases">
        <title>A chromosome-level genome assembly of the Chinese tupelo Nyssa sinensis.</title>
        <authorList>
            <person name="Yang X."/>
            <person name="Kang M."/>
            <person name="Yang Y."/>
            <person name="Xiong H."/>
            <person name="Wang M."/>
            <person name="Zhang Z."/>
            <person name="Wang Z."/>
            <person name="Wu H."/>
            <person name="Ma T."/>
            <person name="Liu J."/>
            <person name="Xi Z."/>
        </authorList>
    </citation>
    <scope>NUCLEOTIDE SEQUENCE [LARGE SCALE GENOMIC DNA]</scope>
    <source>
        <strain evidence="7">J267</strain>
        <tissue evidence="7">Leaf</tissue>
    </source>
</reference>
<accession>A0A5J5C0G7</accession>
<dbReference type="Gene3D" id="3.40.630.10">
    <property type="entry name" value="Zn peptidases"/>
    <property type="match status" value="1"/>
</dbReference>
<dbReference type="FunFam" id="3.30.70.360:FF:000012">
    <property type="entry name" value="Putative ureidoglycolate hydrolase"/>
    <property type="match status" value="1"/>
</dbReference>
<dbReference type="AlphaFoldDB" id="A0A5J5C0G7"/>
<evidence type="ECO:0000313" key="8">
    <source>
        <dbReference type="Proteomes" id="UP000325577"/>
    </source>
</evidence>
<keyword evidence="6" id="KW-0464">Manganese</keyword>
<organism evidence="7 8">
    <name type="scientific">Nyssa sinensis</name>
    <dbReference type="NCBI Taxonomy" id="561372"/>
    <lineage>
        <taxon>Eukaryota</taxon>
        <taxon>Viridiplantae</taxon>
        <taxon>Streptophyta</taxon>
        <taxon>Embryophyta</taxon>
        <taxon>Tracheophyta</taxon>
        <taxon>Spermatophyta</taxon>
        <taxon>Magnoliopsida</taxon>
        <taxon>eudicotyledons</taxon>
        <taxon>Gunneridae</taxon>
        <taxon>Pentapetalae</taxon>
        <taxon>asterids</taxon>
        <taxon>Cornales</taxon>
        <taxon>Nyssaceae</taxon>
        <taxon>Nyssa</taxon>
    </lineage>
</organism>
<evidence type="ECO:0000256" key="1">
    <source>
        <dbReference type="ARBA" id="ARBA00001936"/>
    </source>
</evidence>
<evidence type="ECO:0000256" key="2">
    <source>
        <dbReference type="ARBA" id="ARBA00011738"/>
    </source>
</evidence>
<dbReference type="GO" id="GO:0016813">
    <property type="term" value="F:hydrolase activity, acting on carbon-nitrogen (but not peptide) bonds, in linear amidines"/>
    <property type="evidence" value="ECO:0007669"/>
    <property type="project" value="InterPro"/>
</dbReference>
<dbReference type="Proteomes" id="UP000325577">
    <property type="component" value="Linkage Group LG0"/>
</dbReference>
<gene>
    <name evidence="7" type="ORF">F0562_000442</name>
</gene>
<dbReference type="PANTHER" id="PTHR32494:SF19">
    <property type="entry name" value="ALLANTOATE DEIMINASE-RELATED"/>
    <property type="match status" value="1"/>
</dbReference>
<evidence type="ECO:0008006" key="9">
    <source>
        <dbReference type="Google" id="ProtNLM"/>
    </source>
</evidence>
<dbReference type="InterPro" id="IPR002933">
    <property type="entry name" value="Peptidase_M20"/>
</dbReference>
<dbReference type="EMBL" id="CM018031">
    <property type="protein sequence ID" value="KAA8548758.1"/>
    <property type="molecule type" value="Genomic_DNA"/>
</dbReference>
<keyword evidence="8" id="KW-1185">Reference proteome</keyword>
<evidence type="ECO:0000256" key="5">
    <source>
        <dbReference type="ARBA" id="ARBA00022801"/>
    </source>
</evidence>
<dbReference type="OrthoDB" id="4676at2759"/>
<dbReference type="GO" id="GO:0006144">
    <property type="term" value="P:purine nucleobase metabolic process"/>
    <property type="evidence" value="ECO:0007669"/>
    <property type="project" value="UniProtKB-KW"/>
</dbReference>
<comment type="subunit">
    <text evidence="2">Homodimer.</text>
</comment>
<dbReference type="SUPFAM" id="SSF55031">
    <property type="entry name" value="Bacterial exopeptidase dimerisation domain"/>
    <property type="match status" value="1"/>
</dbReference>
<dbReference type="GO" id="GO:0046872">
    <property type="term" value="F:metal ion binding"/>
    <property type="evidence" value="ECO:0007669"/>
    <property type="project" value="UniProtKB-KW"/>
</dbReference>
<proteinExistence type="predicted"/>
<dbReference type="Pfam" id="PF01546">
    <property type="entry name" value="Peptidase_M20"/>
    <property type="match status" value="1"/>
</dbReference>
<keyword evidence="5" id="KW-0378">Hydrolase</keyword>
<keyword evidence="4" id="KW-0479">Metal-binding</keyword>
<evidence type="ECO:0000313" key="7">
    <source>
        <dbReference type="EMBL" id="KAA8548758.1"/>
    </source>
</evidence>
<name>A0A5J5C0G7_9ASTE</name>
<protein>
    <recommendedName>
        <fullName evidence="9">Peptidase M20 dimerisation domain-containing protein</fullName>
    </recommendedName>
</protein>
<sequence>MLLATYLVGGMAMNQSLLQFQQVLTLMLFRILESTDGVVGVLGAIEAINVLKRSGFKLKRSLEVIMFTSEEPTRFGISCLGSRLLAGSEALKKALKKTADNQNISFLDAARSAGYAKDQKDLSSVFLKKGSYSHFVELHIEQGPILEEEGISIGVVTAIAAPASIKVDFEGDGGHAGAVLMPNRNDAGLAAAELALAVEKHVLESGSIDTVGTVGILELHPGAINSIPSRAHLEIDTRDIDENRRNNVIEKIHQSALTIAKNRDVKLSGFNIVNQDPPALSEESIIKAMETASQELNLTHKLMISRAYHDSLFMARISPMGMIFIPCYKGYSHKPEEFASIQDIANGVKVLALTLAKLSMH</sequence>
<evidence type="ECO:0000256" key="4">
    <source>
        <dbReference type="ARBA" id="ARBA00022723"/>
    </source>
</evidence>
<comment type="cofactor">
    <cofactor evidence="1">
        <name>Mn(2+)</name>
        <dbReference type="ChEBI" id="CHEBI:29035"/>
    </cofactor>
</comment>
<dbReference type="NCBIfam" id="TIGR01879">
    <property type="entry name" value="hydantase"/>
    <property type="match status" value="1"/>
</dbReference>
<dbReference type="PANTHER" id="PTHR32494">
    <property type="entry name" value="ALLANTOATE DEIMINASE-RELATED"/>
    <property type="match status" value="1"/>
</dbReference>
<dbReference type="InterPro" id="IPR010158">
    <property type="entry name" value="Amidase_Cbmase"/>
</dbReference>
<evidence type="ECO:0000256" key="3">
    <source>
        <dbReference type="ARBA" id="ARBA00022631"/>
    </source>
</evidence>
<keyword evidence="3" id="KW-0659">Purine metabolism</keyword>